<dbReference type="RefSeq" id="WP_052263907.1">
    <property type="nucleotide sequence ID" value="NZ_CP010415.1"/>
</dbReference>
<dbReference type="EMBL" id="CP010415">
    <property type="protein sequence ID" value="AJE21499.1"/>
    <property type="molecule type" value="Genomic_DNA"/>
</dbReference>
<dbReference type="InterPro" id="IPR053981">
    <property type="entry name" value="Gp44/GpP-like_2nd"/>
</dbReference>
<organism evidence="5 6">
    <name type="scientific">Azotobacter chroococcum NCIMB 8003</name>
    <dbReference type="NCBI Taxonomy" id="1328314"/>
    <lineage>
        <taxon>Bacteria</taxon>
        <taxon>Pseudomonadati</taxon>
        <taxon>Pseudomonadota</taxon>
        <taxon>Gammaproteobacteria</taxon>
        <taxon>Pseudomonadales</taxon>
        <taxon>Pseudomonadaceae</taxon>
        <taxon>Azotobacter</taxon>
    </lineage>
</organism>
<evidence type="ECO:0000259" key="4">
    <source>
        <dbReference type="Pfam" id="PF22255"/>
    </source>
</evidence>
<evidence type="ECO:0000313" key="6">
    <source>
        <dbReference type="Proteomes" id="UP000068210"/>
    </source>
</evidence>
<feature type="domain" description="Baseplate hub protein gp44/GpP-like C-terminal" evidence="3">
    <location>
        <begin position="257"/>
        <end position="342"/>
    </location>
</feature>
<protein>
    <submittedName>
        <fullName evidence="5">Bacteriophge Mu tail protein P</fullName>
    </submittedName>
</protein>
<dbReference type="AlphaFoldDB" id="A0A0C4WMA4"/>
<dbReference type="PIRSF" id="PIRSF004440">
    <property type="entry name" value="GpP"/>
    <property type="match status" value="1"/>
</dbReference>
<name>A0A0C4WMA4_9GAMM</name>
<dbReference type="Gene3D" id="3.55.50.10">
    <property type="entry name" value="Baseplate protein-like domains"/>
    <property type="match status" value="1"/>
</dbReference>
<sequence>MDDLELRVNGLSYAGWTELGVTRAMDAASSAFTVTLTERWEGRAGMAAQVEPWPILPGDACEVRLGGVPLVIGYVDIFRPSYGPETHTINIQGRDKTADLIDCSAVHSPDEWKNIDLLKFAQIIAKPFGIAVRADVPVGEPFQVIKLQQGETAFEAIERYARQRKLLAMPDGAGGLLLTRAGTQRASVALVQGENIKEASGSIDHSQRFNQYTVKAQTSWSEATDGEAEAHIEGAVTDSGVKRYRPLLVIAEADGTANAAKDRAAWEANTRIGKSATASITVQGWRQYPGGPLWLPNMLITVRSSWLRMEGEMMIRQVTFTRDDGGTQAKLDIVSPQAFAPEPPDSTAAKKAGKKDDDGKLWKEALGEEKKK</sequence>
<dbReference type="InterPro" id="IPR026276">
    <property type="entry name" value="Baseplate_GpP"/>
</dbReference>
<dbReference type="InterPro" id="IPR023399">
    <property type="entry name" value="Baseplate-like_2-layer_sand"/>
</dbReference>
<feature type="compositionally biased region" description="Basic and acidic residues" evidence="1">
    <location>
        <begin position="354"/>
        <end position="372"/>
    </location>
</feature>
<dbReference type="InterPro" id="IPR049354">
    <property type="entry name" value="GpP-like_N"/>
</dbReference>
<feature type="region of interest" description="Disordered" evidence="1">
    <location>
        <begin position="333"/>
        <end position="372"/>
    </location>
</feature>
<feature type="domain" description="Baseplate hub protein gp44-like N-terminal" evidence="2">
    <location>
        <begin position="4"/>
        <end position="95"/>
    </location>
</feature>
<reference evidence="5 6" key="1">
    <citation type="journal article" date="2015" name="PLoS ONE">
        <title>Azotobacter Genomes: The Genome of Azotobacter chroococcum NCIMB 8003 (ATCC 4412).</title>
        <authorList>
            <person name="Robson R.L."/>
            <person name="Jones R."/>
            <person name="Robson R.M."/>
            <person name="Schwartz A."/>
            <person name="Richardson T.H."/>
        </authorList>
    </citation>
    <scope>NUCLEOTIDE SEQUENCE [LARGE SCALE GENOMIC DNA]</scope>
    <source>
        <strain evidence="5 6">NCIMB 8003</strain>
    </source>
</reference>
<gene>
    <name evidence="5" type="ORF">Achr_20490</name>
</gene>
<dbReference type="Pfam" id="PF21683">
    <property type="entry name" value="GpP-like_1st"/>
    <property type="match status" value="1"/>
</dbReference>
<keyword evidence="6" id="KW-1185">Reference proteome</keyword>
<accession>A0A0C4WMA4</accession>
<dbReference type="Proteomes" id="UP000068210">
    <property type="component" value="Chromosome"/>
</dbReference>
<dbReference type="Pfam" id="PF21929">
    <property type="entry name" value="GpP_4th"/>
    <property type="match status" value="1"/>
</dbReference>
<dbReference type="HOGENOM" id="CLU_060292_0_0_6"/>
<proteinExistence type="predicted"/>
<feature type="domain" description="Baseplate hub protein gp44/GpP-like second" evidence="4">
    <location>
        <begin position="97"/>
        <end position="180"/>
    </location>
</feature>
<dbReference type="Pfam" id="PF22255">
    <property type="entry name" value="Gp44-like_2nd"/>
    <property type="match status" value="1"/>
</dbReference>
<dbReference type="Gene3D" id="2.30.300.10">
    <property type="entry name" value="Baseplate protein-like domain - beta roll fold"/>
    <property type="match status" value="1"/>
</dbReference>
<dbReference type="Gene3D" id="3.30.1920.10">
    <property type="entry name" value="Baseplate protein-like domains - 2 layer sandwich fold"/>
    <property type="match status" value="1"/>
</dbReference>
<evidence type="ECO:0000259" key="3">
    <source>
        <dbReference type="Pfam" id="PF21929"/>
    </source>
</evidence>
<dbReference type="STRING" id="1328314.Achr_20490"/>
<evidence type="ECO:0000313" key="5">
    <source>
        <dbReference type="EMBL" id="AJE21499.1"/>
    </source>
</evidence>
<dbReference type="KEGG" id="acx:Achr_20490"/>
<dbReference type="SUPFAM" id="SSF69279">
    <property type="entry name" value="Phage tail proteins"/>
    <property type="match status" value="2"/>
</dbReference>
<dbReference type="InterPro" id="IPR053982">
    <property type="entry name" value="Gp44/GpP-like_C"/>
</dbReference>
<evidence type="ECO:0000259" key="2">
    <source>
        <dbReference type="Pfam" id="PF21683"/>
    </source>
</evidence>
<evidence type="ECO:0000256" key="1">
    <source>
        <dbReference type="SAM" id="MobiDB-lite"/>
    </source>
</evidence>